<keyword evidence="1" id="KW-0542">Nucleomorph</keyword>
<protein>
    <submittedName>
        <fullName evidence="1">Uncharacterized protein</fullName>
    </submittedName>
</protein>
<dbReference type="Proteomes" id="UP000243423">
    <property type="component" value="Nucleomorph 1"/>
</dbReference>
<name>F2HHD9_9CRYP</name>
<geneLocation type="nucleomorph" evidence="1"/>
<dbReference type="AlphaFoldDB" id="F2HHD9"/>
<dbReference type="GeneID" id="10446946"/>
<accession>F2HHD9</accession>
<evidence type="ECO:0000313" key="1">
    <source>
        <dbReference type="EMBL" id="AEA38735.1"/>
    </source>
</evidence>
<organism evidence="1 2">
    <name type="scientific">Cryptomonas paramaecium</name>
    <dbReference type="NCBI Taxonomy" id="2898"/>
    <lineage>
        <taxon>Eukaryota</taxon>
        <taxon>Cryptophyceae</taxon>
        <taxon>Cryptomonadales</taxon>
        <taxon>Cryptomonadaceae</taxon>
        <taxon>Cryptomonas</taxon>
    </lineage>
</organism>
<gene>
    <name evidence="1" type="ORF">CPARA_1gp077</name>
</gene>
<proteinExistence type="predicted"/>
<sequence length="57" mass="6951">MKEFYKKIIFFLDLLVFYLYESSDFPNIILITRKKKNISTNLLLKVLSVYLKKKKFN</sequence>
<dbReference type="RefSeq" id="XP_003239633.1">
    <property type="nucleotide sequence ID" value="XM_003239585.1"/>
</dbReference>
<evidence type="ECO:0000313" key="2">
    <source>
        <dbReference type="Proteomes" id="UP000243423"/>
    </source>
</evidence>
<reference evidence="1 2" key="1">
    <citation type="journal article" date="2011" name="Genome Biol. Evol.">
        <title>Complete nucleomorph genome sequence of the nonphotosynthetic alga Cryptomonas paramecium reveals a core nucleomorph gene set.</title>
        <authorList>
            <person name="Tanifuji G."/>
            <person name="Onodera N.T."/>
            <person name="Wheeler T.J."/>
            <person name="Dlutek M."/>
            <person name="Donaher N."/>
            <person name="Archibald J.M."/>
        </authorList>
    </citation>
    <scope>NUCLEOTIDE SEQUENCE [LARGE SCALE GENOMIC DNA]</scope>
    <source>
        <strain evidence="1 2">CCAP977/2A</strain>
    </source>
</reference>
<dbReference type="EMBL" id="CP002172">
    <property type="protein sequence ID" value="AEA38735.1"/>
    <property type="molecule type" value="Genomic_DNA"/>
</dbReference>